<organism evidence="13 14">
    <name type="scientific">Cynoglossus semilaevis</name>
    <name type="common">Tongue sole</name>
    <dbReference type="NCBI Taxonomy" id="244447"/>
    <lineage>
        <taxon>Eukaryota</taxon>
        <taxon>Metazoa</taxon>
        <taxon>Chordata</taxon>
        <taxon>Craniata</taxon>
        <taxon>Vertebrata</taxon>
        <taxon>Euteleostomi</taxon>
        <taxon>Actinopterygii</taxon>
        <taxon>Neopterygii</taxon>
        <taxon>Teleostei</taxon>
        <taxon>Neoteleostei</taxon>
        <taxon>Acanthomorphata</taxon>
        <taxon>Carangaria</taxon>
        <taxon>Pleuronectiformes</taxon>
        <taxon>Pleuronectoidei</taxon>
        <taxon>Cynoglossidae</taxon>
        <taxon>Cynoglossinae</taxon>
        <taxon>Cynoglossus</taxon>
    </lineage>
</organism>
<reference evidence="13" key="2">
    <citation type="submission" date="2025-08" db="UniProtKB">
        <authorList>
            <consortium name="Ensembl"/>
        </authorList>
    </citation>
    <scope>IDENTIFICATION</scope>
</reference>
<evidence type="ECO:0000256" key="4">
    <source>
        <dbReference type="ARBA" id="ARBA00022771"/>
    </source>
</evidence>
<keyword evidence="8" id="KW-0804">Transcription</keyword>
<evidence type="ECO:0000256" key="9">
    <source>
        <dbReference type="ARBA" id="ARBA00023242"/>
    </source>
</evidence>
<dbReference type="Pfam" id="PF00096">
    <property type="entry name" value="zf-C2H2"/>
    <property type="match status" value="7"/>
</dbReference>
<feature type="compositionally biased region" description="Polar residues" evidence="11">
    <location>
        <begin position="155"/>
        <end position="169"/>
    </location>
</feature>
<dbReference type="RefSeq" id="XP_016898324.1">
    <property type="nucleotide sequence ID" value="XM_017042835.2"/>
</dbReference>
<dbReference type="InterPro" id="IPR013087">
    <property type="entry name" value="Znf_C2H2_type"/>
</dbReference>
<evidence type="ECO:0000313" key="14">
    <source>
        <dbReference type="Proteomes" id="UP000265120"/>
    </source>
</evidence>
<feature type="compositionally biased region" description="Basic and acidic residues" evidence="11">
    <location>
        <begin position="245"/>
        <end position="254"/>
    </location>
</feature>
<evidence type="ECO:0000259" key="12">
    <source>
        <dbReference type="PROSITE" id="PS50157"/>
    </source>
</evidence>
<feature type="domain" description="C2H2-type" evidence="12">
    <location>
        <begin position="537"/>
        <end position="564"/>
    </location>
</feature>
<feature type="region of interest" description="Disordered" evidence="11">
    <location>
        <begin position="240"/>
        <end position="272"/>
    </location>
</feature>
<comment type="subcellular location">
    <subcellularLocation>
        <location evidence="1">Nucleus</location>
    </subcellularLocation>
</comment>
<dbReference type="InterPro" id="IPR036236">
    <property type="entry name" value="Znf_C2H2_sf"/>
</dbReference>
<feature type="domain" description="C2H2-type" evidence="12">
    <location>
        <begin position="397"/>
        <end position="424"/>
    </location>
</feature>
<dbReference type="SUPFAM" id="SSF57667">
    <property type="entry name" value="beta-beta-alpha zinc fingers"/>
    <property type="match status" value="4"/>
</dbReference>
<evidence type="ECO:0000256" key="5">
    <source>
        <dbReference type="ARBA" id="ARBA00022833"/>
    </source>
</evidence>
<keyword evidence="3" id="KW-0677">Repeat</keyword>
<reference evidence="13" key="3">
    <citation type="submission" date="2025-09" db="UniProtKB">
        <authorList>
            <consortium name="Ensembl"/>
        </authorList>
    </citation>
    <scope>IDENTIFICATION</scope>
</reference>
<dbReference type="GO" id="GO:0000981">
    <property type="term" value="F:DNA-binding transcription factor activity, RNA polymerase II-specific"/>
    <property type="evidence" value="ECO:0007669"/>
    <property type="project" value="TreeGrafter"/>
</dbReference>
<evidence type="ECO:0000256" key="2">
    <source>
        <dbReference type="ARBA" id="ARBA00022723"/>
    </source>
</evidence>
<evidence type="ECO:0000256" key="8">
    <source>
        <dbReference type="ARBA" id="ARBA00023163"/>
    </source>
</evidence>
<feature type="domain" description="C2H2-type" evidence="12">
    <location>
        <begin position="369"/>
        <end position="396"/>
    </location>
</feature>
<dbReference type="PROSITE" id="PS00028">
    <property type="entry name" value="ZINC_FINGER_C2H2_1"/>
    <property type="match status" value="7"/>
</dbReference>
<feature type="compositionally biased region" description="Basic and acidic residues" evidence="11">
    <location>
        <begin position="14"/>
        <end position="27"/>
    </location>
</feature>
<keyword evidence="4 10" id="KW-0863">Zinc-finger</keyword>
<keyword evidence="5" id="KW-0862">Zinc</keyword>
<dbReference type="Ensembl" id="ENSCSET00000027359.1">
    <property type="protein sequence ID" value="ENSCSEP00000026997.1"/>
    <property type="gene ID" value="ENSCSEG00000017243.1"/>
</dbReference>
<feature type="region of interest" description="Disordered" evidence="11">
    <location>
        <begin position="95"/>
        <end position="179"/>
    </location>
</feature>
<dbReference type="Proteomes" id="UP000265120">
    <property type="component" value="Chromosome Z"/>
</dbReference>
<dbReference type="GO" id="GO:0005634">
    <property type="term" value="C:nucleus"/>
    <property type="evidence" value="ECO:0007669"/>
    <property type="project" value="UniProtKB-SubCell"/>
</dbReference>
<dbReference type="GO" id="GO:0000977">
    <property type="term" value="F:RNA polymerase II transcription regulatory region sequence-specific DNA binding"/>
    <property type="evidence" value="ECO:0007669"/>
    <property type="project" value="TreeGrafter"/>
</dbReference>
<evidence type="ECO:0000256" key="11">
    <source>
        <dbReference type="SAM" id="MobiDB-lite"/>
    </source>
</evidence>
<evidence type="ECO:0000313" key="13">
    <source>
        <dbReference type="Ensembl" id="ENSCSEP00000026997.1"/>
    </source>
</evidence>
<evidence type="ECO:0000256" key="6">
    <source>
        <dbReference type="ARBA" id="ARBA00023015"/>
    </source>
</evidence>
<keyword evidence="9" id="KW-0539">Nucleus</keyword>
<dbReference type="KEGG" id="csem:103397720"/>
<keyword evidence="2" id="KW-0479">Metal-binding</keyword>
<evidence type="ECO:0000256" key="3">
    <source>
        <dbReference type="ARBA" id="ARBA00022737"/>
    </source>
</evidence>
<dbReference type="FunFam" id="3.30.160.60:FF:000358">
    <property type="entry name" value="zinc finger protein 24"/>
    <property type="match status" value="2"/>
</dbReference>
<feature type="compositionally biased region" description="Basic and acidic residues" evidence="11">
    <location>
        <begin position="124"/>
        <end position="144"/>
    </location>
</feature>
<dbReference type="FunFam" id="3.30.160.60:FF:000478">
    <property type="entry name" value="Zinc finger protein 133"/>
    <property type="match status" value="1"/>
</dbReference>
<dbReference type="FunFam" id="3.30.160.60:FF:002005">
    <property type="entry name" value="Zinc finger protein 200"/>
    <property type="match status" value="1"/>
</dbReference>
<dbReference type="OrthoDB" id="8996271at2759"/>
<keyword evidence="14" id="KW-1185">Reference proteome</keyword>
<name>A0A3P8WKJ0_CYNSE</name>
<accession>A0A3P8WKJ0</accession>
<proteinExistence type="predicted"/>
<keyword evidence="6" id="KW-0805">Transcription regulation</keyword>
<protein>
    <submittedName>
        <fullName evidence="13">Gastrula zinc finger protein XlCGF57.1-like</fullName>
    </submittedName>
</protein>
<dbReference type="FunFam" id="3.30.160.60:FF:000575">
    <property type="entry name" value="Zinc finger protein OZF"/>
    <property type="match status" value="1"/>
</dbReference>
<feature type="domain" description="C2H2-type" evidence="12">
    <location>
        <begin position="453"/>
        <end position="480"/>
    </location>
</feature>
<evidence type="ECO:0000256" key="10">
    <source>
        <dbReference type="PROSITE-ProRule" id="PRU00042"/>
    </source>
</evidence>
<dbReference type="GO" id="GO:0008270">
    <property type="term" value="F:zinc ion binding"/>
    <property type="evidence" value="ECO:0007669"/>
    <property type="project" value="UniProtKB-KW"/>
</dbReference>
<dbReference type="GeneID" id="103397720"/>
<dbReference type="PANTHER" id="PTHR24381">
    <property type="entry name" value="ZINC FINGER PROTEIN"/>
    <property type="match status" value="1"/>
</dbReference>
<dbReference type="FunFam" id="3.30.160.60:FF:002716">
    <property type="entry name" value="Zinc finger protein 212"/>
    <property type="match status" value="1"/>
</dbReference>
<dbReference type="InParanoid" id="A0A3P8WKJ0"/>
<dbReference type="PROSITE" id="PS50157">
    <property type="entry name" value="ZINC_FINGER_C2H2_2"/>
    <property type="match status" value="7"/>
</dbReference>
<feature type="domain" description="C2H2-type" evidence="12">
    <location>
        <begin position="509"/>
        <end position="536"/>
    </location>
</feature>
<dbReference type="Gene3D" id="3.30.160.60">
    <property type="entry name" value="Classic Zinc Finger"/>
    <property type="match status" value="7"/>
</dbReference>
<dbReference type="PANTHER" id="PTHR24381:SF436">
    <property type="entry name" value="ZINC FINGER PROTEIN 768"/>
    <property type="match status" value="1"/>
</dbReference>
<sequence length="568" mass="64820">MAEEMVSVLEENEAESKERVEQPEKKSCRQRRLLHVEPKPEGGLHSADSEQPLVIKEEDCCSVVFKEQLEYTHIKEEEEEFCIQKEGADSTAIMLKIKKEESQDSKHLSKSHTQESWENCGRSEQARDSYRNIEAEGHTEKSSEAEDSDDEQETASKSLYLTNDTVTTDKPSRSDCDKTLFNGDCLKAEEKQSSKEENADIIAVIVKVEEDEERPESTHFLQTPTVDVKDNYRKSKIASCASQNERTHRTHTEGDTFSETENSDNDLKQSSNLENLKILKNKNSTETKYDTSYEVSCSRFGKTSKEHENNNTEEKSCSCMDCGQRFIKHGYIKLLESNYSEEKQEYCTRIIKKRTRKRNGTNSLGRKSFSCSECGKNFTQKSSLRTHKKIHTGEKPFSCSECGRRFIRKSDLKRHGTTHPGEKPFCCNVCGKRFTLKSDLKRHGSSHPGDKPFSCSECGKGFTLMSSLRSHERIHTGEKPFSCSVCGKGFTLKSDLKRHEIIHTGEKPFSCSECGKKFTQKSSLKTHEKIHSGENPFGCSECGKRFIEKSYLRRHEKTHARAKAFISD</sequence>
<evidence type="ECO:0000256" key="1">
    <source>
        <dbReference type="ARBA" id="ARBA00004123"/>
    </source>
</evidence>
<feature type="domain" description="C2H2-type" evidence="12">
    <location>
        <begin position="425"/>
        <end position="452"/>
    </location>
</feature>
<feature type="domain" description="C2H2-type" evidence="12">
    <location>
        <begin position="481"/>
        <end position="508"/>
    </location>
</feature>
<dbReference type="SMART" id="SM00355">
    <property type="entry name" value="ZnF_C2H2"/>
    <property type="match status" value="7"/>
</dbReference>
<reference evidence="13 14" key="1">
    <citation type="journal article" date="2014" name="Nat. Genet.">
        <title>Whole-genome sequence of a flatfish provides insights into ZW sex chromosome evolution and adaptation to a benthic lifestyle.</title>
        <authorList>
            <person name="Chen S."/>
            <person name="Zhang G."/>
            <person name="Shao C."/>
            <person name="Huang Q."/>
            <person name="Liu G."/>
            <person name="Zhang P."/>
            <person name="Song W."/>
            <person name="An N."/>
            <person name="Chalopin D."/>
            <person name="Volff J.N."/>
            <person name="Hong Y."/>
            <person name="Li Q."/>
            <person name="Sha Z."/>
            <person name="Zhou H."/>
            <person name="Xie M."/>
            <person name="Yu Q."/>
            <person name="Liu Y."/>
            <person name="Xiang H."/>
            <person name="Wang N."/>
            <person name="Wu K."/>
            <person name="Yang C."/>
            <person name="Zhou Q."/>
            <person name="Liao X."/>
            <person name="Yang L."/>
            <person name="Hu Q."/>
            <person name="Zhang J."/>
            <person name="Meng L."/>
            <person name="Jin L."/>
            <person name="Tian Y."/>
            <person name="Lian J."/>
            <person name="Yang J."/>
            <person name="Miao G."/>
            <person name="Liu S."/>
            <person name="Liang Z."/>
            <person name="Yan F."/>
            <person name="Li Y."/>
            <person name="Sun B."/>
            <person name="Zhang H."/>
            <person name="Zhang J."/>
            <person name="Zhu Y."/>
            <person name="Du M."/>
            <person name="Zhao Y."/>
            <person name="Schartl M."/>
            <person name="Tang Q."/>
            <person name="Wang J."/>
        </authorList>
    </citation>
    <scope>NUCLEOTIDE SEQUENCE</scope>
</reference>
<feature type="region of interest" description="Disordered" evidence="11">
    <location>
        <begin position="1"/>
        <end position="50"/>
    </location>
</feature>
<feature type="compositionally biased region" description="Basic and acidic residues" evidence="11">
    <location>
        <begin position="97"/>
        <end position="115"/>
    </location>
</feature>
<dbReference type="FunFam" id="3.30.160.60:FF:002962">
    <property type="entry name" value="Zinc finger domain-containing protein"/>
    <property type="match status" value="1"/>
</dbReference>
<evidence type="ECO:0000256" key="7">
    <source>
        <dbReference type="ARBA" id="ARBA00023125"/>
    </source>
</evidence>
<dbReference type="AlphaFoldDB" id="A0A3P8WKJ0"/>
<dbReference type="GeneTree" id="ENSGT01150000286918"/>
<keyword evidence="7" id="KW-0238">DNA-binding</keyword>